<accession>A0A0A1SRN0</accession>
<dbReference type="CDD" id="cd12148">
    <property type="entry name" value="fungal_TF_MHR"/>
    <property type="match status" value="1"/>
</dbReference>
<keyword evidence="7" id="KW-0539">Nucleus</keyword>
<dbReference type="Pfam" id="PF04082">
    <property type="entry name" value="Fungal_trans"/>
    <property type="match status" value="1"/>
</dbReference>
<dbReference type="STRING" id="1531966.A0A0A1SRN0"/>
<dbReference type="PANTHER" id="PTHR47782">
    <property type="entry name" value="ZN(II)2CYS6 TRANSCRIPTION FACTOR (EUROFUNG)-RELATED"/>
    <property type="match status" value="1"/>
</dbReference>
<proteinExistence type="predicted"/>
<dbReference type="HOGENOM" id="CLU_016011_0_0_1"/>
<dbReference type="GO" id="GO:0008270">
    <property type="term" value="F:zinc ion binding"/>
    <property type="evidence" value="ECO:0007669"/>
    <property type="project" value="InterPro"/>
</dbReference>
<dbReference type="SUPFAM" id="SSF57701">
    <property type="entry name" value="Zn2/Cys6 DNA-binding domain"/>
    <property type="match status" value="1"/>
</dbReference>
<dbReference type="GO" id="GO:0043565">
    <property type="term" value="F:sequence-specific DNA binding"/>
    <property type="evidence" value="ECO:0007669"/>
    <property type="project" value="TreeGrafter"/>
</dbReference>
<dbReference type="AlphaFoldDB" id="A0A0A1SRN0"/>
<sequence length="731" mass="81987">MISTYAGALAHASCSRCHKRKKRCGRQLPACRDCLAAGVRCSFQDDSGEMASFPIAYVHHLEDQIRQLSAASNQQHLENITPTQSTTQQAAVFERRISHQEAQSVEHDDNNNPLPHLHNMRNPLEPGFASYVPAEQLPVISTSPHLHNDSMMTESIDLDPDQLDPSCLDLSLHPLETARCEQDVDRRQSSHSQNTAPAPVQLCATTKDQYTTFAQELKTLTLEATAERHLGSSSGLSFAKLTQTVLKRLSPDKADLVFTLNQDDTATTSFFNMDSPSDLFNETMYEELSGSISIHPILFGDLFLTDIAEFNGDIVDLAWPSDEGHVRDLVEFYFAHSHTLYPILDKDEVLRSIDKIQGQPENQASQSALEYFRLWMVLAIGSTAYASLSLTEESESMLYYSKALLYFDQALEQNEMSALETLMLQVSYSFFNQLGPNTWFLVGTSARLALGLGLHVSSTYAKLPLDEQQRRKRMFFSIYMMDRVVSIALGRPFAIHDDDIDVSPFTDHDAHGSDSNDIFIGTVLQPSLLSVPLHILKLRQLSSKIARQVYGTKENANRSVEDGQRILTSLQQELLDWRRSIPFPFPESAKPVPHLHTLWYDFNYYTHLAMIYRPSPLSPTLTAESLKTLGMAASMSLRQAAAMHQQHRFAYNWLNFLAIFTATLSLVYATTARADELSAAVSQSHVVEDLKLALQLFEALGVKFTPAKNIKHMVEQILQRYQAVATATASQ</sequence>
<evidence type="ECO:0000256" key="6">
    <source>
        <dbReference type="ARBA" id="ARBA00023163"/>
    </source>
</evidence>
<dbReference type="OrthoDB" id="25921at2759"/>
<dbReference type="GO" id="GO:0045944">
    <property type="term" value="P:positive regulation of transcription by RNA polymerase II"/>
    <property type="evidence" value="ECO:0007669"/>
    <property type="project" value="TreeGrafter"/>
</dbReference>
<evidence type="ECO:0000256" key="5">
    <source>
        <dbReference type="ARBA" id="ARBA00023125"/>
    </source>
</evidence>
<gene>
    <name evidence="9" type="ORF">VHEMI00880</name>
</gene>
<evidence type="ECO:0000313" key="10">
    <source>
        <dbReference type="Proteomes" id="UP000039046"/>
    </source>
</evidence>
<evidence type="ECO:0000256" key="1">
    <source>
        <dbReference type="ARBA" id="ARBA00004123"/>
    </source>
</evidence>
<organism evidence="9 10">
    <name type="scientific">[Torrubiella] hemipterigena</name>
    <dbReference type="NCBI Taxonomy" id="1531966"/>
    <lineage>
        <taxon>Eukaryota</taxon>
        <taxon>Fungi</taxon>
        <taxon>Dikarya</taxon>
        <taxon>Ascomycota</taxon>
        <taxon>Pezizomycotina</taxon>
        <taxon>Sordariomycetes</taxon>
        <taxon>Hypocreomycetidae</taxon>
        <taxon>Hypocreales</taxon>
        <taxon>Clavicipitaceae</taxon>
        <taxon>Clavicipitaceae incertae sedis</taxon>
        <taxon>'Torrubiella' clade</taxon>
    </lineage>
</organism>
<reference evidence="9 10" key="1">
    <citation type="journal article" date="2015" name="Genome Announc.">
        <title>Draft Genome Sequence and Gene Annotation of the Entomopathogenic Fungus Verticillium hemipterigenum.</title>
        <authorList>
            <person name="Horn F."/>
            <person name="Habel A."/>
            <person name="Scharf D.H."/>
            <person name="Dworschak J."/>
            <person name="Brakhage A.A."/>
            <person name="Guthke R."/>
            <person name="Hertweck C."/>
            <person name="Linde J."/>
        </authorList>
    </citation>
    <scope>NUCLEOTIDE SEQUENCE [LARGE SCALE GENOMIC DNA]</scope>
</reference>
<feature type="domain" description="Zn(2)-C6 fungal-type" evidence="8">
    <location>
        <begin position="13"/>
        <end position="43"/>
    </location>
</feature>
<keyword evidence="4" id="KW-0805">Transcription regulation</keyword>
<keyword evidence="2" id="KW-0479">Metal-binding</keyword>
<dbReference type="GO" id="GO:0006351">
    <property type="term" value="P:DNA-templated transcription"/>
    <property type="evidence" value="ECO:0007669"/>
    <property type="project" value="InterPro"/>
</dbReference>
<protein>
    <recommendedName>
        <fullName evidence="8">Zn(2)-C6 fungal-type domain-containing protein</fullName>
    </recommendedName>
</protein>
<dbReference type="InterPro" id="IPR052202">
    <property type="entry name" value="Yeast_MetPath_Reg"/>
</dbReference>
<dbReference type="Gene3D" id="4.10.240.10">
    <property type="entry name" value="Zn(2)-C6 fungal-type DNA-binding domain"/>
    <property type="match status" value="1"/>
</dbReference>
<keyword evidence="6" id="KW-0804">Transcription</keyword>
<evidence type="ECO:0000256" key="4">
    <source>
        <dbReference type="ARBA" id="ARBA00023015"/>
    </source>
</evidence>
<dbReference type="SMART" id="SM00066">
    <property type="entry name" value="GAL4"/>
    <property type="match status" value="1"/>
</dbReference>
<evidence type="ECO:0000256" key="3">
    <source>
        <dbReference type="ARBA" id="ARBA00022833"/>
    </source>
</evidence>
<evidence type="ECO:0000313" key="9">
    <source>
        <dbReference type="EMBL" id="CEJ80711.1"/>
    </source>
</evidence>
<dbReference type="Proteomes" id="UP000039046">
    <property type="component" value="Unassembled WGS sequence"/>
</dbReference>
<dbReference type="PROSITE" id="PS00463">
    <property type="entry name" value="ZN2_CY6_FUNGAL_1"/>
    <property type="match status" value="1"/>
</dbReference>
<dbReference type="EMBL" id="CDHN01000001">
    <property type="protein sequence ID" value="CEJ80711.1"/>
    <property type="molecule type" value="Genomic_DNA"/>
</dbReference>
<keyword evidence="3" id="KW-0862">Zinc</keyword>
<evidence type="ECO:0000256" key="2">
    <source>
        <dbReference type="ARBA" id="ARBA00022723"/>
    </source>
</evidence>
<dbReference type="CDD" id="cd00067">
    <property type="entry name" value="GAL4"/>
    <property type="match status" value="1"/>
</dbReference>
<evidence type="ECO:0000259" key="8">
    <source>
        <dbReference type="PROSITE" id="PS50048"/>
    </source>
</evidence>
<dbReference type="InterPro" id="IPR036864">
    <property type="entry name" value="Zn2-C6_fun-type_DNA-bd_sf"/>
</dbReference>
<keyword evidence="10" id="KW-1185">Reference proteome</keyword>
<dbReference type="InterPro" id="IPR001138">
    <property type="entry name" value="Zn2Cys6_DnaBD"/>
</dbReference>
<dbReference type="PANTHER" id="PTHR47782:SF12">
    <property type="entry name" value="ZN(II)2CYS6 TRANSCRIPTION FACTOR (EUROFUNG)"/>
    <property type="match status" value="1"/>
</dbReference>
<dbReference type="GO" id="GO:0005634">
    <property type="term" value="C:nucleus"/>
    <property type="evidence" value="ECO:0007669"/>
    <property type="project" value="UniProtKB-SubCell"/>
</dbReference>
<evidence type="ECO:0000256" key="7">
    <source>
        <dbReference type="ARBA" id="ARBA00023242"/>
    </source>
</evidence>
<name>A0A0A1SRN0_9HYPO</name>
<dbReference type="GO" id="GO:0000981">
    <property type="term" value="F:DNA-binding transcription factor activity, RNA polymerase II-specific"/>
    <property type="evidence" value="ECO:0007669"/>
    <property type="project" value="InterPro"/>
</dbReference>
<dbReference type="InterPro" id="IPR007219">
    <property type="entry name" value="XnlR_reg_dom"/>
</dbReference>
<dbReference type="PROSITE" id="PS50048">
    <property type="entry name" value="ZN2_CY6_FUNGAL_2"/>
    <property type="match status" value="1"/>
</dbReference>
<dbReference type="SMART" id="SM00906">
    <property type="entry name" value="Fungal_trans"/>
    <property type="match status" value="1"/>
</dbReference>
<keyword evidence="5" id="KW-0238">DNA-binding</keyword>
<dbReference type="Pfam" id="PF00172">
    <property type="entry name" value="Zn_clus"/>
    <property type="match status" value="1"/>
</dbReference>
<comment type="subcellular location">
    <subcellularLocation>
        <location evidence="1">Nucleus</location>
    </subcellularLocation>
</comment>